<dbReference type="AlphaFoldDB" id="A0A1H8E898"/>
<organism evidence="2 3">
    <name type="scientific">Lihuaxuella thermophila</name>
    <dbReference type="NCBI Taxonomy" id="1173111"/>
    <lineage>
        <taxon>Bacteria</taxon>
        <taxon>Bacillati</taxon>
        <taxon>Bacillota</taxon>
        <taxon>Bacilli</taxon>
        <taxon>Bacillales</taxon>
        <taxon>Thermoactinomycetaceae</taxon>
        <taxon>Lihuaxuella</taxon>
    </lineage>
</organism>
<feature type="compositionally biased region" description="Basic and acidic residues" evidence="1">
    <location>
        <begin position="119"/>
        <end position="132"/>
    </location>
</feature>
<sequence>MSKKRKYRSPGFLSDKGSKIESPRQSQHKKSPVDQPFPHGYMDDMWLEEEYFWAQRKEGHPQAGPPSGPPREWDPWMMEEWMLERPPNDKEAPWAKTDAPMVRPFDPEHFAHPPFPRDPSGKGEVDGNKDGEPFMPGRFQRPVKERERMPEAFDETAGLHSLRRSSRKSGKGRYRK</sequence>
<feature type="region of interest" description="Disordered" evidence="1">
    <location>
        <begin position="88"/>
        <end position="176"/>
    </location>
</feature>
<feature type="compositionally biased region" description="Basic residues" evidence="1">
    <location>
        <begin position="161"/>
        <end position="176"/>
    </location>
</feature>
<name>A0A1H8E898_9BACL</name>
<dbReference type="Proteomes" id="UP000199695">
    <property type="component" value="Unassembled WGS sequence"/>
</dbReference>
<proteinExistence type="predicted"/>
<keyword evidence="3" id="KW-1185">Reference proteome</keyword>
<feature type="compositionally biased region" description="Basic and acidic residues" evidence="1">
    <location>
        <begin position="142"/>
        <end position="151"/>
    </location>
</feature>
<reference evidence="2 3" key="1">
    <citation type="submission" date="2016-10" db="EMBL/GenBank/DDBJ databases">
        <authorList>
            <person name="de Groot N.N."/>
        </authorList>
    </citation>
    <scope>NUCLEOTIDE SEQUENCE [LARGE SCALE GENOMIC DNA]</scope>
    <source>
        <strain evidence="2 3">DSM 46701</strain>
    </source>
</reference>
<dbReference type="EMBL" id="FOCQ01000006">
    <property type="protein sequence ID" value="SEN15682.1"/>
    <property type="molecule type" value="Genomic_DNA"/>
</dbReference>
<gene>
    <name evidence="2" type="ORF">SAMN05444955_106185</name>
</gene>
<evidence type="ECO:0000256" key="1">
    <source>
        <dbReference type="SAM" id="MobiDB-lite"/>
    </source>
</evidence>
<accession>A0A1H8E898</accession>
<evidence type="ECO:0000313" key="3">
    <source>
        <dbReference type="Proteomes" id="UP000199695"/>
    </source>
</evidence>
<dbReference type="RefSeq" id="WP_139179470.1">
    <property type="nucleotide sequence ID" value="NZ_FOCQ01000006.1"/>
</dbReference>
<protein>
    <submittedName>
        <fullName evidence="2">Uncharacterized protein</fullName>
    </submittedName>
</protein>
<feature type="region of interest" description="Disordered" evidence="1">
    <location>
        <begin position="1"/>
        <end position="40"/>
    </location>
</feature>
<evidence type="ECO:0000313" key="2">
    <source>
        <dbReference type="EMBL" id="SEN15682.1"/>
    </source>
</evidence>
<dbReference type="STRING" id="1173111.SAMN05444955_106185"/>